<feature type="non-terminal residue" evidence="9">
    <location>
        <position position="1"/>
    </location>
</feature>
<evidence type="ECO:0000313" key="9">
    <source>
        <dbReference type="EMBL" id="NXR27616.1"/>
    </source>
</evidence>
<feature type="transmembrane region" description="Helical" evidence="7">
    <location>
        <begin position="84"/>
        <end position="107"/>
    </location>
</feature>
<organism evidence="9 10">
    <name type="scientific">Cinclus mexicanus</name>
    <name type="common">American dipper</name>
    <dbReference type="NCBI Taxonomy" id="161649"/>
    <lineage>
        <taxon>Eukaryota</taxon>
        <taxon>Metazoa</taxon>
        <taxon>Chordata</taxon>
        <taxon>Craniata</taxon>
        <taxon>Vertebrata</taxon>
        <taxon>Euteleostomi</taxon>
        <taxon>Archelosauria</taxon>
        <taxon>Archosauria</taxon>
        <taxon>Dinosauria</taxon>
        <taxon>Saurischia</taxon>
        <taxon>Theropoda</taxon>
        <taxon>Coelurosauria</taxon>
        <taxon>Aves</taxon>
        <taxon>Neognathae</taxon>
        <taxon>Neoaves</taxon>
        <taxon>Telluraves</taxon>
        <taxon>Australaves</taxon>
        <taxon>Passeriformes</taxon>
        <taxon>Cinclidae</taxon>
        <taxon>Cinclus</taxon>
    </lineage>
</organism>
<dbReference type="GO" id="GO:0005886">
    <property type="term" value="C:plasma membrane"/>
    <property type="evidence" value="ECO:0007669"/>
    <property type="project" value="TreeGrafter"/>
</dbReference>
<dbReference type="InterPro" id="IPR000301">
    <property type="entry name" value="Tetraspanin_animals"/>
</dbReference>
<dbReference type="Gene3D" id="1.10.1450.10">
    <property type="entry name" value="Tetraspanin"/>
    <property type="match status" value="1"/>
</dbReference>
<dbReference type="Pfam" id="PF00335">
    <property type="entry name" value="Tetraspanin"/>
    <property type="match status" value="1"/>
</dbReference>
<keyword evidence="10" id="KW-1185">Reference proteome</keyword>
<protein>
    <recommendedName>
        <fullName evidence="7">Tetraspanin</fullName>
    </recommendedName>
</protein>
<dbReference type="OrthoDB" id="5982705at2759"/>
<keyword evidence="4 7" id="KW-1133">Transmembrane helix</keyword>
<feature type="chain" id="PRO_5029548218" description="Tetraspanin" evidence="8">
    <location>
        <begin position="24"/>
        <end position="224"/>
    </location>
</feature>
<gene>
    <name evidence="9" type="primary">Tspan8</name>
    <name evidence="9" type="ORF">CINMEX_R14083</name>
</gene>
<sequence length="224" mass="24741">IPNVSKMLLSFLTCLYFVPQVCGCIILGFSIWIRVSNHQQVNACSHISNITLAGVNLLIAVGAIIMILGFLGCCGAVKESRCMLMLFFIALLLILILQIIGGVLGAVNKSQVEEAFEATLSTMVNSLQSTTGEHKEYQEEFQKFERKNQCCGLQNGPKDWGENFNKLSSNICQCKPEEQSTDLCIKYQGKYIYTKPCGEVIMKQIKDNLVIIMGIAFGLAVVEV</sequence>
<feature type="non-terminal residue" evidence="9">
    <location>
        <position position="224"/>
    </location>
</feature>
<keyword evidence="3 7" id="KW-0812">Transmembrane</keyword>
<evidence type="ECO:0000256" key="1">
    <source>
        <dbReference type="ARBA" id="ARBA00004141"/>
    </source>
</evidence>
<feature type="disulfide bond" evidence="6">
    <location>
        <begin position="150"/>
        <end position="184"/>
    </location>
</feature>
<dbReference type="PROSITE" id="PS00421">
    <property type="entry name" value="TM4_1"/>
    <property type="match status" value="1"/>
</dbReference>
<keyword evidence="8" id="KW-0732">Signal</keyword>
<evidence type="ECO:0000256" key="5">
    <source>
        <dbReference type="ARBA" id="ARBA00023136"/>
    </source>
</evidence>
<evidence type="ECO:0000256" key="8">
    <source>
        <dbReference type="SAM" id="SignalP"/>
    </source>
</evidence>
<comment type="caution">
    <text evidence="7">Lacks conserved residue(s) required for the propagation of feature annotation.</text>
</comment>
<dbReference type="InterPro" id="IPR018499">
    <property type="entry name" value="Tetraspanin/Peripherin"/>
</dbReference>
<proteinExistence type="inferred from homology"/>
<dbReference type="SUPFAM" id="SSF48652">
    <property type="entry name" value="Tetraspanin"/>
    <property type="match status" value="1"/>
</dbReference>
<dbReference type="AlphaFoldDB" id="A0A7L2JYR9"/>
<dbReference type="Proteomes" id="UP000590623">
    <property type="component" value="Unassembled WGS sequence"/>
</dbReference>
<evidence type="ECO:0000256" key="7">
    <source>
        <dbReference type="RuleBase" id="RU361218"/>
    </source>
</evidence>
<feature type="transmembrane region" description="Helical" evidence="7">
    <location>
        <begin position="7"/>
        <end position="33"/>
    </location>
</feature>
<evidence type="ECO:0000256" key="3">
    <source>
        <dbReference type="ARBA" id="ARBA00022692"/>
    </source>
</evidence>
<dbReference type="EMBL" id="VWYM01023703">
    <property type="protein sequence ID" value="NXR27616.1"/>
    <property type="molecule type" value="Genomic_DNA"/>
</dbReference>
<name>A0A7L2JYR9_CINMU</name>
<comment type="subcellular location">
    <subcellularLocation>
        <location evidence="1 7">Membrane</location>
        <topology evidence="1 7">Multi-pass membrane protein</topology>
    </subcellularLocation>
</comment>
<dbReference type="PRINTS" id="PR00259">
    <property type="entry name" value="TMFOUR"/>
</dbReference>
<feature type="transmembrane region" description="Helical" evidence="7">
    <location>
        <begin position="53"/>
        <end position="77"/>
    </location>
</feature>
<dbReference type="PANTHER" id="PTHR19282:SF380">
    <property type="entry name" value="TETRASPANIN-8"/>
    <property type="match status" value="1"/>
</dbReference>
<accession>A0A7L2JYR9</accession>
<dbReference type="InterPro" id="IPR008952">
    <property type="entry name" value="Tetraspanin_EC2_sf"/>
</dbReference>
<keyword evidence="6" id="KW-1015">Disulfide bond</keyword>
<feature type="signal peptide" evidence="8">
    <location>
        <begin position="1"/>
        <end position="23"/>
    </location>
</feature>
<evidence type="ECO:0000256" key="6">
    <source>
        <dbReference type="PIRSR" id="PIRSR002419-1"/>
    </source>
</evidence>
<feature type="disulfide bond" evidence="6">
    <location>
        <begin position="151"/>
        <end position="172"/>
    </location>
</feature>
<reference evidence="9 10" key="1">
    <citation type="submission" date="2019-09" db="EMBL/GenBank/DDBJ databases">
        <title>Bird 10,000 Genomes (B10K) Project - Family phase.</title>
        <authorList>
            <person name="Zhang G."/>
        </authorList>
    </citation>
    <scope>NUCLEOTIDE SEQUENCE [LARGE SCALE GENOMIC DNA]</scope>
    <source>
        <strain evidence="9">B10K-DU-001-77</strain>
        <tissue evidence="9">Muscle</tissue>
    </source>
</reference>
<dbReference type="InterPro" id="IPR018503">
    <property type="entry name" value="Tetraspanin_CS"/>
</dbReference>
<dbReference type="PANTHER" id="PTHR19282">
    <property type="entry name" value="TETRASPANIN"/>
    <property type="match status" value="1"/>
</dbReference>
<evidence type="ECO:0000256" key="2">
    <source>
        <dbReference type="ARBA" id="ARBA00006840"/>
    </source>
</evidence>
<comment type="caution">
    <text evidence="9">The sequence shown here is derived from an EMBL/GenBank/DDBJ whole genome shotgun (WGS) entry which is preliminary data.</text>
</comment>
<evidence type="ECO:0000313" key="10">
    <source>
        <dbReference type="Proteomes" id="UP000590623"/>
    </source>
</evidence>
<evidence type="ECO:0000256" key="4">
    <source>
        <dbReference type="ARBA" id="ARBA00022989"/>
    </source>
</evidence>
<comment type="similarity">
    <text evidence="2 7">Belongs to the tetraspanin (TM4SF) family.</text>
</comment>
<keyword evidence="5 7" id="KW-0472">Membrane</keyword>
<dbReference type="PIRSF" id="PIRSF002419">
    <property type="entry name" value="Tetraspanin"/>
    <property type="match status" value="1"/>
</dbReference>